<accession>A0ABV5H777</accession>
<dbReference type="Pfam" id="PF09926">
    <property type="entry name" value="DUF2158"/>
    <property type="match status" value="1"/>
</dbReference>
<evidence type="ECO:0000313" key="2">
    <source>
        <dbReference type="Proteomes" id="UP001589562"/>
    </source>
</evidence>
<dbReference type="InterPro" id="IPR019226">
    <property type="entry name" value="DUF2158"/>
</dbReference>
<evidence type="ECO:0000313" key="1">
    <source>
        <dbReference type="EMBL" id="MFB9107751.1"/>
    </source>
</evidence>
<gene>
    <name evidence="1" type="ORF">ACFFVK_04105</name>
</gene>
<dbReference type="Proteomes" id="UP001589562">
    <property type="component" value="Unassembled WGS sequence"/>
</dbReference>
<comment type="caution">
    <text evidence="1">The sequence shown here is derived from an EMBL/GenBank/DDBJ whole genome shotgun (WGS) entry which is preliminary data.</text>
</comment>
<keyword evidence="2" id="KW-1185">Reference proteome</keyword>
<proteinExistence type="predicted"/>
<dbReference type="RefSeq" id="WP_278009409.1">
    <property type="nucleotide sequence ID" value="NZ_CP121112.1"/>
</dbReference>
<dbReference type="EMBL" id="JBHMFE010000008">
    <property type="protein sequence ID" value="MFB9107751.1"/>
    <property type="molecule type" value="Genomic_DNA"/>
</dbReference>
<name>A0ABV5H777_9FLAO</name>
<protein>
    <submittedName>
        <fullName evidence="1">YodC family protein</fullName>
    </submittedName>
</protein>
<organism evidence="1 2">
    <name type="scientific">Flavobacterium gyeonganense</name>
    <dbReference type="NCBI Taxonomy" id="1310418"/>
    <lineage>
        <taxon>Bacteria</taxon>
        <taxon>Pseudomonadati</taxon>
        <taxon>Bacteroidota</taxon>
        <taxon>Flavobacteriia</taxon>
        <taxon>Flavobacteriales</taxon>
        <taxon>Flavobacteriaceae</taxon>
        <taxon>Flavobacterium</taxon>
    </lineage>
</organism>
<sequence>MVEFKPGDTVRLKSGGPLMTIDYIEPENGLIACEWFDKKALKSSHFKATSIEHDNDDIDITFL</sequence>
<reference evidence="1 2" key="1">
    <citation type="submission" date="2024-09" db="EMBL/GenBank/DDBJ databases">
        <authorList>
            <person name="Sun Q."/>
            <person name="Mori K."/>
        </authorList>
    </citation>
    <scope>NUCLEOTIDE SEQUENCE [LARGE SCALE GENOMIC DNA]</scope>
    <source>
        <strain evidence="1 2">CECT 8365</strain>
    </source>
</reference>